<gene>
    <name evidence="1" type="ORF">IAC55_08265</name>
</gene>
<reference evidence="1" key="2">
    <citation type="journal article" date="2021" name="PeerJ">
        <title>Extensive microbial diversity within the chicken gut microbiome revealed by metagenomics and culture.</title>
        <authorList>
            <person name="Gilroy R."/>
            <person name="Ravi A."/>
            <person name="Getino M."/>
            <person name="Pursley I."/>
            <person name="Horton D.L."/>
            <person name="Alikhan N.F."/>
            <person name="Baker D."/>
            <person name="Gharbi K."/>
            <person name="Hall N."/>
            <person name="Watson M."/>
            <person name="Adriaenssens E.M."/>
            <person name="Foster-Nyarko E."/>
            <person name="Jarju S."/>
            <person name="Secka A."/>
            <person name="Antonio M."/>
            <person name="Oren A."/>
            <person name="Chaudhuri R.R."/>
            <person name="La Ragione R."/>
            <person name="Hildebrand F."/>
            <person name="Pallen M.J."/>
        </authorList>
    </citation>
    <scope>NUCLEOTIDE SEQUENCE</scope>
    <source>
        <strain evidence="1">F6-4510</strain>
    </source>
</reference>
<proteinExistence type="predicted"/>
<accession>A0A9D9DWY1</accession>
<dbReference type="Proteomes" id="UP000823611">
    <property type="component" value="Unassembled WGS sequence"/>
</dbReference>
<protein>
    <submittedName>
        <fullName evidence="1">Uncharacterized protein</fullName>
    </submittedName>
</protein>
<name>A0A9D9DWY1_9FIRM</name>
<dbReference type="InterPro" id="IPR046650">
    <property type="entry name" value="DUF6762"/>
</dbReference>
<sequence>MEDTVIVIMLKDKETGFLEKELSSYNVSLNENLIYNTYATEKEDGSIEVFMRLTCDRELSDWEYDAVFDYYDDEVLKPYVSSIEENDDFFNPCWDITFEFLDNQHEMEEKIDKLLTLHRDELLSVYEAIADKRNDYIDEETEN</sequence>
<reference evidence="1" key="1">
    <citation type="submission" date="2020-10" db="EMBL/GenBank/DDBJ databases">
        <authorList>
            <person name="Gilroy R."/>
        </authorList>
    </citation>
    <scope>NUCLEOTIDE SEQUENCE</scope>
    <source>
        <strain evidence="1">F6-4510</strain>
    </source>
</reference>
<evidence type="ECO:0000313" key="1">
    <source>
        <dbReference type="EMBL" id="MBO8435296.1"/>
    </source>
</evidence>
<comment type="caution">
    <text evidence="1">The sequence shown here is derived from an EMBL/GenBank/DDBJ whole genome shotgun (WGS) entry which is preliminary data.</text>
</comment>
<dbReference type="EMBL" id="JADIMX010000160">
    <property type="protein sequence ID" value="MBO8435296.1"/>
    <property type="molecule type" value="Genomic_DNA"/>
</dbReference>
<dbReference type="Pfam" id="PF20548">
    <property type="entry name" value="DUF6762"/>
    <property type="match status" value="1"/>
</dbReference>
<dbReference type="AlphaFoldDB" id="A0A9D9DWY1"/>
<organism evidence="1 2">
    <name type="scientific">Candidatus Fimicola merdigallinarum</name>
    <dbReference type="NCBI Taxonomy" id="2840819"/>
    <lineage>
        <taxon>Bacteria</taxon>
        <taxon>Bacillati</taxon>
        <taxon>Bacillota</taxon>
        <taxon>Clostridia</taxon>
        <taxon>Lachnospirales</taxon>
        <taxon>Lachnospiraceae</taxon>
        <taxon>Lachnospiraceae incertae sedis</taxon>
        <taxon>Candidatus Fimicola</taxon>
    </lineage>
</organism>
<evidence type="ECO:0000313" key="2">
    <source>
        <dbReference type="Proteomes" id="UP000823611"/>
    </source>
</evidence>